<dbReference type="FunFam" id="3.40.50.300:FF:002141">
    <property type="entry name" value="Dynein heavy chain"/>
    <property type="match status" value="1"/>
</dbReference>
<dbReference type="FunFam" id="3.40.50.300:FF:000362">
    <property type="entry name" value="Dynein, axonemal, heavy chain 6"/>
    <property type="match status" value="1"/>
</dbReference>
<keyword evidence="11 16" id="KW-0175">Coiled coil</keyword>
<dbReference type="FunFam" id="1.10.8.720:FF:000001">
    <property type="entry name" value="dynein heavy chain 7, axonemal"/>
    <property type="match status" value="1"/>
</dbReference>
<dbReference type="Gene3D" id="1.20.920.20">
    <property type="match status" value="1"/>
</dbReference>
<dbReference type="GO" id="GO:0045505">
    <property type="term" value="F:dynein intermediate chain binding"/>
    <property type="evidence" value="ECO:0007669"/>
    <property type="project" value="InterPro"/>
</dbReference>
<dbReference type="FunFam" id="1.20.140.100:FF:000004">
    <property type="entry name" value="Dynein axonemal heavy chain 6"/>
    <property type="match status" value="1"/>
</dbReference>
<dbReference type="InterPro" id="IPR035706">
    <property type="entry name" value="AAA_9"/>
</dbReference>
<evidence type="ECO:0000256" key="6">
    <source>
        <dbReference type="ARBA" id="ARBA00022737"/>
    </source>
</evidence>
<dbReference type="GO" id="GO:0005524">
    <property type="term" value="F:ATP binding"/>
    <property type="evidence" value="ECO:0007669"/>
    <property type="project" value="UniProtKB-KW"/>
</dbReference>
<dbReference type="Gene3D" id="6.10.140.1060">
    <property type="match status" value="1"/>
</dbReference>
<evidence type="ECO:0000313" key="20">
    <source>
        <dbReference type="Proteomes" id="UP001168821"/>
    </source>
</evidence>
<dbReference type="InterPro" id="IPR024743">
    <property type="entry name" value="Dynein_HC_stalk"/>
</dbReference>
<keyword evidence="8" id="KW-0067">ATP-binding</keyword>
<comment type="caution">
    <text evidence="19">The sequence shown here is derived from an EMBL/GenBank/DDBJ whole genome shotgun (WGS) entry which is preliminary data.</text>
</comment>
<dbReference type="Gene3D" id="1.10.472.130">
    <property type="match status" value="1"/>
</dbReference>
<dbReference type="InterPro" id="IPR041228">
    <property type="entry name" value="Dynein_C"/>
</dbReference>
<dbReference type="Gene3D" id="1.10.8.710">
    <property type="match status" value="1"/>
</dbReference>
<dbReference type="InterPro" id="IPR043160">
    <property type="entry name" value="Dynein_C_barrel"/>
</dbReference>
<dbReference type="InterPro" id="IPR004273">
    <property type="entry name" value="Dynein_heavy_D6_P-loop"/>
</dbReference>
<feature type="domain" description="AAA+ ATPase" evidence="18">
    <location>
        <begin position="2029"/>
        <end position="2175"/>
    </location>
</feature>
<dbReference type="GO" id="GO:0008569">
    <property type="term" value="F:minus-end-directed microtubule motor activity"/>
    <property type="evidence" value="ECO:0007669"/>
    <property type="project" value="InterPro"/>
</dbReference>
<evidence type="ECO:0000256" key="8">
    <source>
        <dbReference type="ARBA" id="ARBA00022840"/>
    </source>
</evidence>
<dbReference type="Pfam" id="PF17857">
    <property type="entry name" value="AAA_lid_1"/>
    <property type="match status" value="1"/>
</dbReference>
<dbReference type="Gene3D" id="1.10.8.1220">
    <property type="match status" value="1"/>
</dbReference>
<dbReference type="FunFam" id="3.40.50.300:FF:000044">
    <property type="entry name" value="Dynein heavy chain 5, axonemal"/>
    <property type="match status" value="1"/>
</dbReference>
<dbReference type="Gene3D" id="1.10.287.2620">
    <property type="match status" value="1"/>
</dbReference>
<dbReference type="InterPro" id="IPR042219">
    <property type="entry name" value="AAA_lid_11_sf"/>
</dbReference>
<dbReference type="GO" id="GO:0005874">
    <property type="term" value="C:microtubule"/>
    <property type="evidence" value="ECO:0007669"/>
    <property type="project" value="UniProtKB-KW"/>
</dbReference>
<dbReference type="Gene3D" id="1.20.58.1120">
    <property type="match status" value="1"/>
</dbReference>
<protein>
    <recommendedName>
        <fullName evidence="18">AAA+ ATPase domain-containing protein</fullName>
    </recommendedName>
</protein>
<reference evidence="19" key="1">
    <citation type="journal article" date="2023" name="G3 (Bethesda)">
        <title>Whole genome assemblies of Zophobas morio and Tenebrio molitor.</title>
        <authorList>
            <person name="Kaur S."/>
            <person name="Stinson S.A."/>
            <person name="diCenzo G.C."/>
        </authorList>
    </citation>
    <scope>NUCLEOTIDE SEQUENCE</scope>
    <source>
        <strain evidence="19">QUZm001</strain>
    </source>
</reference>
<dbReference type="FunFam" id="3.20.180.20:FF:000003">
    <property type="entry name" value="Dynein heavy chain 12, axonemal"/>
    <property type="match status" value="1"/>
</dbReference>
<evidence type="ECO:0000256" key="7">
    <source>
        <dbReference type="ARBA" id="ARBA00022741"/>
    </source>
</evidence>
<dbReference type="FunFam" id="1.20.920.20:FF:000006">
    <property type="entry name" value="Dynein, axonemal, heavy chain 6"/>
    <property type="match status" value="1"/>
</dbReference>
<dbReference type="InterPro" id="IPR024317">
    <property type="entry name" value="Dynein_heavy_chain_D4_dom"/>
</dbReference>
<dbReference type="Pfam" id="PF12781">
    <property type="entry name" value="AAA_9"/>
    <property type="match status" value="1"/>
</dbReference>
<keyword evidence="15" id="KW-0966">Cell projection</keyword>
<dbReference type="SMART" id="SM00382">
    <property type="entry name" value="AAA"/>
    <property type="match status" value="2"/>
</dbReference>
<dbReference type="GO" id="GO:0003341">
    <property type="term" value="P:cilium movement"/>
    <property type="evidence" value="ECO:0007669"/>
    <property type="project" value="UniProtKB-ARBA"/>
</dbReference>
<dbReference type="Gene3D" id="1.20.1270.280">
    <property type="match status" value="1"/>
</dbReference>
<dbReference type="Gene3D" id="3.40.50.300">
    <property type="entry name" value="P-loop containing nucleotide triphosphate hydrolases"/>
    <property type="match status" value="5"/>
</dbReference>
<dbReference type="InterPro" id="IPR043157">
    <property type="entry name" value="Dynein_AAA1S"/>
</dbReference>
<dbReference type="FunFam" id="1.10.8.1220:FF:000001">
    <property type="entry name" value="Dynein axonemal heavy chain 5"/>
    <property type="match status" value="1"/>
</dbReference>
<dbReference type="InterPro" id="IPR027417">
    <property type="entry name" value="P-loop_NTPase"/>
</dbReference>
<evidence type="ECO:0000256" key="15">
    <source>
        <dbReference type="ARBA" id="ARBA00023273"/>
    </source>
</evidence>
<dbReference type="Gene3D" id="3.20.180.20">
    <property type="entry name" value="Dynein heavy chain, N-terminal domain 2"/>
    <property type="match status" value="1"/>
</dbReference>
<dbReference type="InterPro" id="IPR042222">
    <property type="entry name" value="Dynein_2_N"/>
</dbReference>
<dbReference type="InterPro" id="IPR041466">
    <property type="entry name" value="Dynein_AAA5_ext"/>
</dbReference>
<dbReference type="InterPro" id="IPR013602">
    <property type="entry name" value="Dynein_heavy_linker"/>
</dbReference>
<evidence type="ECO:0000256" key="12">
    <source>
        <dbReference type="ARBA" id="ARBA00023069"/>
    </source>
</evidence>
<evidence type="ECO:0000256" key="1">
    <source>
        <dbReference type="ARBA" id="ARBA00004230"/>
    </source>
</evidence>
<dbReference type="FunFam" id="1.20.58.1120:FF:000001">
    <property type="entry name" value="dynein heavy chain 2, axonemal"/>
    <property type="match status" value="1"/>
</dbReference>
<dbReference type="GO" id="GO:0051959">
    <property type="term" value="F:dynein light intermediate chain binding"/>
    <property type="evidence" value="ECO:0007669"/>
    <property type="project" value="InterPro"/>
</dbReference>
<dbReference type="FunFam" id="3.10.490.20:FF:000001">
    <property type="entry name" value="dynein heavy chain 7, axonemal"/>
    <property type="match status" value="1"/>
</dbReference>
<comment type="subcellular location">
    <subcellularLocation>
        <location evidence="1">Cell projection</location>
        <location evidence="1">Cilium</location>
        <location evidence="1">Flagellum</location>
    </subcellularLocation>
    <subcellularLocation>
        <location evidence="2">Cytoplasm</location>
        <location evidence="2">Cytoskeleton</location>
        <location evidence="2">Cilium axoneme</location>
    </subcellularLocation>
</comment>
<dbReference type="Pfam" id="PF12775">
    <property type="entry name" value="AAA_7"/>
    <property type="match status" value="1"/>
</dbReference>
<evidence type="ECO:0000256" key="16">
    <source>
        <dbReference type="SAM" id="Coils"/>
    </source>
</evidence>
<dbReference type="Pfam" id="PF08393">
    <property type="entry name" value="DHC_N2"/>
    <property type="match status" value="1"/>
</dbReference>
<dbReference type="GO" id="GO:0005858">
    <property type="term" value="C:axonemal dynein complex"/>
    <property type="evidence" value="ECO:0007669"/>
    <property type="project" value="UniProtKB-ARBA"/>
</dbReference>
<dbReference type="Gene3D" id="3.10.490.20">
    <property type="match status" value="1"/>
</dbReference>
<evidence type="ECO:0000256" key="4">
    <source>
        <dbReference type="ARBA" id="ARBA00022490"/>
    </source>
</evidence>
<dbReference type="GO" id="GO:0016887">
    <property type="term" value="F:ATP hydrolysis activity"/>
    <property type="evidence" value="ECO:0007669"/>
    <property type="project" value="InterPro"/>
</dbReference>
<dbReference type="InterPro" id="IPR041589">
    <property type="entry name" value="DNAH3_AAA_lid_1"/>
</dbReference>
<evidence type="ECO:0000256" key="10">
    <source>
        <dbReference type="ARBA" id="ARBA00023017"/>
    </source>
</evidence>
<evidence type="ECO:0000256" key="5">
    <source>
        <dbReference type="ARBA" id="ARBA00022701"/>
    </source>
</evidence>
<dbReference type="InterPro" id="IPR041658">
    <property type="entry name" value="AAA_lid_11"/>
</dbReference>
<dbReference type="FunFam" id="1.10.8.710:FF:000004">
    <property type="entry name" value="Dynein axonemal heavy chain 6"/>
    <property type="match status" value="1"/>
</dbReference>
<feature type="coiled-coil region" evidence="16">
    <location>
        <begin position="2867"/>
        <end position="2932"/>
    </location>
</feature>
<accession>A0AA38M596</accession>
<evidence type="ECO:0000256" key="13">
    <source>
        <dbReference type="ARBA" id="ARBA00023175"/>
    </source>
</evidence>
<keyword evidence="20" id="KW-1185">Reference proteome</keyword>
<dbReference type="Pfam" id="PF07728">
    <property type="entry name" value="AAA_5"/>
    <property type="match status" value="1"/>
</dbReference>
<dbReference type="InterPro" id="IPR035699">
    <property type="entry name" value="AAA_6"/>
</dbReference>
<dbReference type="Proteomes" id="UP001168821">
    <property type="component" value="Unassembled WGS sequence"/>
</dbReference>
<evidence type="ECO:0000259" key="18">
    <source>
        <dbReference type="SMART" id="SM00382"/>
    </source>
</evidence>
<evidence type="ECO:0000256" key="9">
    <source>
        <dbReference type="ARBA" id="ARBA00022846"/>
    </source>
</evidence>
<dbReference type="FunFam" id="1.10.287.2620:FF:000002">
    <property type="entry name" value="Dynein heavy chain 2, axonemal"/>
    <property type="match status" value="1"/>
</dbReference>
<keyword evidence="12" id="KW-0969">Cilium</keyword>
<dbReference type="Pfam" id="PF12774">
    <property type="entry name" value="AAA_6"/>
    <property type="match status" value="1"/>
</dbReference>
<dbReference type="SUPFAM" id="SSF52540">
    <property type="entry name" value="P-loop containing nucleoside triphosphate hydrolases"/>
    <property type="match status" value="4"/>
</dbReference>
<dbReference type="Pfam" id="PF12780">
    <property type="entry name" value="AAA_8"/>
    <property type="match status" value="1"/>
</dbReference>
<keyword evidence="10" id="KW-0243">Dynein</keyword>
<evidence type="ECO:0000256" key="11">
    <source>
        <dbReference type="ARBA" id="ARBA00023054"/>
    </source>
</evidence>
<dbReference type="PANTHER" id="PTHR22878">
    <property type="entry name" value="DYNEIN HEAVY CHAIN 6, AXONEMAL-LIKE-RELATED"/>
    <property type="match status" value="1"/>
</dbReference>
<comment type="similarity">
    <text evidence="3">Belongs to the dynein heavy chain family.</text>
</comment>
<feature type="domain" description="AAA+ ATPase" evidence="18">
    <location>
        <begin position="1399"/>
        <end position="1538"/>
    </location>
</feature>
<keyword evidence="13" id="KW-0505">Motor protein</keyword>
<dbReference type="InterPro" id="IPR026983">
    <property type="entry name" value="DHC"/>
</dbReference>
<feature type="region of interest" description="Disordered" evidence="17">
    <location>
        <begin position="1"/>
        <end position="26"/>
    </location>
</feature>
<dbReference type="FunFam" id="3.40.50.300:FF:000223">
    <property type="entry name" value="Dynein heavy chain 3, axonemal"/>
    <property type="match status" value="1"/>
</dbReference>
<evidence type="ECO:0000313" key="19">
    <source>
        <dbReference type="EMBL" id="KAJ3644525.1"/>
    </source>
</evidence>
<feature type="coiled-coil region" evidence="16">
    <location>
        <begin position="793"/>
        <end position="823"/>
    </location>
</feature>
<keyword evidence="14" id="KW-0206">Cytoskeleton</keyword>
<keyword evidence="9" id="KW-0282">Flagellum</keyword>
<dbReference type="Gene3D" id="1.10.8.720">
    <property type="entry name" value="Region D6 of dynein motor"/>
    <property type="match status" value="1"/>
</dbReference>
<evidence type="ECO:0000256" key="3">
    <source>
        <dbReference type="ARBA" id="ARBA00008887"/>
    </source>
</evidence>
<dbReference type="InterPro" id="IPR011704">
    <property type="entry name" value="ATPase_dyneun-rel_AAA"/>
</dbReference>
<dbReference type="PANTHER" id="PTHR22878:SF71">
    <property type="entry name" value="DYNEIN, AXONEMAL, HEAVY CHAIN 3"/>
    <property type="match status" value="1"/>
</dbReference>
<dbReference type="FunFam" id="1.20.920.30:FF:000002">
    <property type="entry name" value="Dynein axonemal heavy chain 3"/>
    <property type="match status" value="1"/>
</dbReference>
<evidence type="ECO:0000256" key="17">
    <source>
        <dbReference type="SAM" id="MobiDB-lite"/>
    </source>
</evidence>
<dbReference type="Gene3D" id="1.20.140.100">
    <property type="entry name" value="Dynein heavy chain, N-terminal domain 2"/>
    <property type="match status" value="1"/>
</dbReference>
<keyword evidence="4" id="KW-0963">Cytoplasm</keyword>
<dbReference type="FunFam" id="3.40.50.300:FF:001328">
    <property type="entry name" value="Dynein heavy chain 6, axonemal"/>
    <property type="match status" value="1"/>
</dbReference>
<dbReference type="Pfam" id="PF17852">
    <property type="entry name" value="Dynein_AAA_lid"/>
    <property type="match status" value="1"/>
</dbReference>
<dbReference type="InterPro" id="IPR042228">
    <property type="entry name" value="Dynein_linker_3"/>
</dbReference>
<keyword evidence="6" id="KW-0677">Repeat</keyword>
<dbReference type="InterPro" id="IPR003593">
    <property type="entry name" value="AAA+_ATPase"/>
</dbReference>
<dbReference type="Pfam" id="PF18198">
    <property type="entry name" value="AAA_lid_11"/>
    <property type="match status" value="1"/>
</dbReference>
<dbReference type="GO" id="GO:0031514">
    <property type="term" value="C:motile cilium"/>
    <property type="evidence" value="ECO:0007669"/>
    <property type="project" value="UniProtKB-SubCell"/>
</dbReference>
<keyword evidence="5" id="KW-0493">Microtubule</keyword>
<dbReference type="FunFam" id="1.20.1270.280:FF:000001">
    <property type="entry name" value="dynein heavy chain 7, axonemal"/>
    <property type="match status" value="1"/>
</dbReference>
<dbReference type="Gene3D" id="1.20.920.30">
    <property type="match status" value="1"/>
</dbReference>
<dbReference type="Pfam" id="PF18199">
    <property type="entry name" value="Dynein_C"/>
    <property type="match status" value="1"/>
</dbReference>
<sequence length="4080" mass="470388">MFEEFEELPELPPLPEIGSDDEENPSHFIRRIKEDFLYPPLIAPQSWTKTVPEKFSQQYYKPSETIGAAFTPSAQKLRIQALRVKPKNKRDPERNPIGEDGKLCYPPTKYRYMQEEEDRIREMEEERNRERHVVPGIVNLEDLLTGEYMRKKRRQMDIKKKEKNMKRKLSREEIDYIPDDTKKLKRLQAVLPKDPDKQKRILFEQTERYMKILISEEDETRYNYYFNEGIQESDLSPYDRTYIVKAITKIPARYKLLKDYKPMITTHENEIMEFYSYHTRKNLLHYILKDPKELKRLRIQQIPCDYPVLVVRAPVPWHNTFCVSQQLMEKHFYNGNIVVLQIRDLWENKYVDMMIIPDNRLEDTGKFPLEMEDLERQIDAICDESRRILVKEWLPSCADVFLKNKSAWKKYIPMRPSDSPVLVERFFDCVNGLLSMQLRSLVMRSLEHFLRFLVKFKDGNDFGSEYQDMALINLPVIKVTPRVDKETQKIVLHPPLTDISEFINRCFNKILEVNRKIPKIENIMFPEFASKETFLFPVLREELPVEDIFQEGLKYFDTNLIGPLNYLKMYDKYLYILEGEAENEMLKFFEVVPFPFLKDFAKKIYYYADLRDEMIFLRRSIPLNFISLECGELNDTLYNIVDNIRSHIVNYFITENHDHNRKICDVFDEMSQKVSVGTDTVAELVALFNYVMECRDVTMYNLREQIRKTAENVSFLMDHAHLSPEDITLNSRVFLWPKEMENIIELAIQRLNMKREQAEVNLKSKRTIFEAKLKRHEKLLVAFKKRDPPLLTMEEMEDCVTAVEDLVQKLNEDKQEADIINEEEQLLDFDPSSFLNLQKMLTVVDPYDKLWHTVLNFHVQYDLWYYGPFADLDAEEISESVENTWKILYKLAKTLHDNPAARRIAEMVRAKVEKFRQFLPVLQTVCNKGLQKRHWDGIGELIGQEIVVTPELTLNDMIELGLPKFTTQLEEISVSASKEYELEKNLMKMKEEWADIAFDLVPYRETGVHILTSVDDIQLLMDDHLLKAQTMRGSPYVKPFEEEMQAWEHKLISMQDILEAWLTCQVTWMYLEPIFSSEDIMRQMPAEARNFKQVDKIWRAIQSHTVKHPKVLVATDFKSMLNSLRECNRLLDDIQKGLNDYLEKKRLFFPRFFFLSNDELLEILSETKDPYRVQPHLKKCFEGINLLDFNEEEEIMGMMSVERELVPFSGKIVPAEAKGMVEKWLVQVESMMLQSLKDITAESLKAAATAKRIDWIHEWPGQIVQCCNCIQWTNDVTQAILEGTLKQQTELCTKQIETSVKMIQGRLSIGTQITVEALIVIDVHGRDIVKKLHELKVKGISDFNWISQLRYYWAENLVRVCMITTEVMYGFEYLGNTGRLVATPLTDRCYRTLMGALKLHLGGAPEGPAGTGKTETCKDLAKAVAKKCVVFNCSDGLDYKALGKFFKGLAQSGAWSCFDEFNRIELEVLSVVAQQILSIQMAVAANLKKFVFEGTEITLDPTCMVFITMNPGYAGRQELPDNLKVLFRTVAMMVPDYAMIGEISLYSYGFVEAGPLSQKIVHTYKLCSEQLSSQNHYDYGMRAVKSVLLAAGALKRQYPRTSEAQLVLRAIIDVNLPKFLAQDVPLFEGIFSDLFPGVEIPKFERDELIQYLIQEIKKKNLQPTEWFVGKCMQIYEMILVRHGLMIVGRPMGGKTCAYQSLAEGLGTLSKDLKANLRENRVVYRIINPKAITMGQLYGQFDPASHEWSDGVLANTFREFAVSPTKDRKWILFDGPVDAVWIENMNTVLDDNKKLCLMSGEIIQMSPQMNLIFEPADLEQASPATVSRCGMIYMEPNLLGWRPLLNSYLTTLSKSLIPEQMEVFCDVIDWLVPACFKQIKKLKVFVESSETHLFHTFTRLFTCMLANEQQVSTLWLQCTLIFCLAWGLASILTLEGQQSFDVFYRKVLNGESKKYPKPKSYKLSKAQIFPERASIFDWIFDKRNNGSWINWLDTADKVQQIPFNAKPSELIIQTNQSCCQRFFLKLYQDNKLPLLFVGPTGTGKTAVVLDHLMNLPKEKFLPNVVNFSARTTSVMTQEMVMSKLDKRRRGVYGPSMGKTCVLFVDDLGIPQKETWGAQPPVELLRQWIDHGHWFDKDTTVLQLVDVNFIGAMGPPGGGRNEVTDRFLRHMQIVGIDSFDDNTLTKIFCTILDWHFSRGYDEPVARLYKWCVGATMDVYKQAILQFLPTPAKSHYTFSLRDFSRVINGVMLTPPARMTDPDKFIRLWIHESYRVFHDRLIDDEDRKLLFNIVRESTYQNYRQPMDKVCAILVPDGETLGPTHIRNLFYGNYIEPDAEPKIYDEITDLDLLTEKMNYYLGEYNLISKSPMNLVMFKFAIEHVSRVSRVLMQPNGNVLLVGMGGLGRHSAARLAASIAEQNTYEIEITRTYGIYDWREDLKKLLLKAGGEGKPIVFIFADTQIADEMFIEDINTVLNTADVPNLYAPDEKAEILERMQAAARDSGKKIELTPLALYNFFIERVKRNLHVALCLSPIGDSFRVRCRMFPSLINCCTIDWFQKWPDDALERVAYMFLIETNFDEPTTDMCVRICQYFHLTVSQASEMFYKEQRRRTYVTPTSYLELIQTFKSFYFLKVEQITNQKNRYETGLQKLDFAAGQVGLMQDELRELQPKLVVASAVTEKLMIKIEQDTVIVEKKKEIVGADEALANEAAAAAQAIKDDCESDLSEAMPALEAALKALNTLTPNDITMVKSMKNPPSGVKLVMEAVCVMKQIKPDRKPDLTTGRMVEDFWGPSIKLLGDMKFLENLKSYDKDNIPTAVMKRIRERYMPDREFNPERIKTVSTACEGLCKWVRAMEVYDRVIKIVAPKKAALAEAEAELAAQMDTLNEKRAQLQEVTDKLQALNDEFAAETKKKKELEDQIEICSQKLDRAEKLIGGLGGEKSRWSQAAKDLMALLENVIGDVILSSGAVAYLGAFTVDYRTGLLKDWNQFCLKLGIPCSQNFSLVATMGDPLDIRTWNIAGLPVDNYSIENGIIATKARRWPLMIDPQGQANKWVKNFEKQNKLQVIKLTDANYVRVLENAIQFGTPVILENIMQEIDAALDPVLIKNIFKQQGIWYLKLGDNLLEYSLNFRFYITTRLRNPHYLPETAVKVTLLNFMLTSQGLQDQLLGIVVARERPELEEKKNSMIVESANNKKMLKEIEDKILEVLSTSEGNILEDETAIKILSSSKVLSEEIQEKQKLAAVTEKEIDSARNLYIPVSKHSSVLFFCISDLANIDPMYQYSMTWFINLYNQSITNSEKSPVLELRLGYLNDHFTNSIYRNVCRSLFEKDKLIFSLVLTVGILRSQKLIDEDVWTFLLTGGVSLDNPFPNPAPEWLSEKCWSEIVRASHLSGLDGLKNHFEKNVPVWKKFYDISNPNEVPCPEPFHELKGLTRLVALRCIRPDKIVPAVQSYIVEEMGPRYLEPPQFNLEESYNDSHCCSPLIFILSPGSDPMAGLVRFAADKGIQKTDLMTISLGQGQGPIASQMINKGLETGQWVVLQNCHLAASWMRELDRICDEVVIPEFANENFRLWLTSYPSNAFPVAILQNGVKMTNEAPKGLRQNLLRSYMSDPISDPTFYNSVENWRSFQVILFSLCFFHGIVQERRKFGPLGWNIPYEFNESDLTICVLQLQMFLQDYKDVPFDALTYLAGECNYGGRVTDDKDRRLLNSLLSIFYTPEVITKPLYAFSPSGLYYVPVDTTYEGCLGYIRNLPIIPQPEVYGLHENADITKDNQETQILLNGVLLTQTHITAGGGGDDTQDVLIDLANDILTKIPAQFDVEDVSEKYPVMYSNSMNTVLRQELIRFNRLTEVVKRTLSFMIKAVKGLVVMSGELEEVCKSLMVGKVPTAWANKSYPSLKPLGSYILDLIQRLKFFQDWIEQGPPTVFWLSGFYFTQSFLTGVLQNFSRKRKLPIDWIHFEFVTTKFEKETPNPPEIGVYCKGLFLEGARWDRKLLKLNESLPKILFDTLPIIWLRPNETSEYKPVPCYNCPVYKTSARRGVLSTTGHSTNFVMYMTFDSDKPERHWINRGVAALCQLDD</sequence>
<keyword evidence="7" id="KW-0547">Nucleotide-binding</keyword>
<dbReference type="Pfam" id="PF12777">
    <property type="entry name" value="MT"/>
    <property type="match status" value="1"/>
</dbReference>
<dbReference type="Pfam" id="PF03028">
    <property type="entry name" value="Dynein_heavy"/>
    <property type="match status" value="1"/>
</dbReference>
<proteinExistence type="inferred from homology"/>
<name>A0AA38M596_9CUCU</name>
<organism evidence="19 20">
    <name type="scientific">Zophobas morio</name>
    <dbReference type="NCBI Taxonomy" id="2755281"/>
    <lineage>
        <taxon>Eukaryota</taxon>
        <taxon>Metazoa</taxon>
        <taxon>Ecdysozoa</taxon>
        <taxon>Arthropoda</taxon>
        <taxon>Hexapoda</taxon>
        <taxon>Insecta</taxon>
        <taxon>Pterygota</taxon>
        <taxon>Neoptera</taxon>
        <taxon>Endopterygota</taxon>
        <taxon>Coleoptera</taxon>
        <taxon>Polyphaga</taxon>
        <taxon>Cucujiformia</taxon>
        <taxon>Tenebrionidae</taxon>
        <taxon>Zophobas</taxon>
    </lineage>
</organism>
<evidence type="ECO:0000256" key="14">
    <source>
        <dbReference type="ARBA" id="ARBA00023212"/>
    </source>
</evidence>
<gene>
    <name evidence="19" type="ORF">Zmor_022250</name>
</gene>
<evidence type="ECO:0000256" key="2">
    <source>
        <dbReference type="ARBA" id="ARBA00004430"/>
    </source>
</evidence>
<dbReference type="EMBL" id="JALNTZ010000007">
    <property type="protein sequence ID" value="KAJ3644525.1"/>
    <property type="molecule type" value="Genomic_DNA"/>
</dbReference>